<name>A0A6G0S9W3_9STRA</name>
<dbReference type="Proteomes" id="UP000486351">
    <property type="component" value="Unassembled WGS sequence"/>
</dbReference>
<organism evidence="1 2">
    <name type="scientific">Phytophthora fragariae</name>
    <dbReference type="NCBI Taxonomy" id="53985"/>
    <lineage>
        <taxon>Eukaryota</taxon>
        <taxon>Sar</taxon>
        <taxon>Stramenopiles</taxon>
        <taxon>Oomycota</taxon>
        <taxon>Peronosporomycetes</taxon>
        <taxon>Peronosporales</taxon>
        <taxon>Peronosporaceae</taxon>
        <taxon>Phytophthora</taxon>
    </lineage>
</organism>
<reference evidence="1 2" key="1">
    <citation type="submission" date="2018-09" db="EMBL/GenBank/DDBJ databases">
        <title>Genomic investigation of the strawberry pathogen Phytophthora fragariae indicates pathogenicity is determined by transcriptional variation in three key races.</title>
        <authorList>
            <person name="Adams T.M."/>
            <person name="Armitage A.D."/>
            <person name="Sobczyk M.K."/>
            <person name="Bates H.J."/>
            <person name="Dunwell J.M."/>
            <person name="Nellist C.F."/>
            <person name="Harrison R.J."/>
        </authorList>
    </citation>
    <scope>NUCLEOTIDE SEQUENCE [LARGE SCALE GENOMIC DNA]</scope>
    <source>
        <strain evidence="1 2">NOV-77</strain>
    </source>
</reference>
<protein>
    <submittedName>
        <fullName evidence="1">Uncharacterized protein</fullName>
    </submittedName>
</protein>
<sequence>MVKWFVGDATYWAAVVSTAGVLCRPVLTVACKGTSLWNARPLATRLLIMVTSRAKVVDTVNRVRASLATNRAT</sequence>
<gene>
    <name evidence="1" type="ORF">PF008_g4895</name>
</gene>
<comment type="caution">
    <text evidence="1">The sequence shown here is derived from an EMBL/GenBank/DDBJ whole genome shotgun (WGS) entry which is preliminary data.</text>
</comment>
<proteinExistence type="predicted"/>
<evidence type="ECO:0000313" key="1">
    <source>
        <dbReference type="EMBL" id="KAE9353639.1"/>
    </source>
</evidence>
<dbReference type="EMBL" id="QXFY01000173">
    <property type="protein sequence ID" value="KAE9353639.1"/>
    <property type="molecule type" value="Genomic_DNA"/>
</dbReference>
<dbReference type="AlphaFoldDB" id="A0A6G0S9W3"/>
<evidence type="ECO:0000313" key="2">
    <source>
        <dbReference type="Proteomes" id="UP000486351"/>
    </source>
</evidence>
<accession>A0A6G0S9W3</accession>